<evidence type="ECO:0000256" key="3">
    <source>
        <dbReference type="ARBA" id="ARBA00023163"/>
    </source>
</evidence>
<dbReference type="PROSITE" id="PS00041">
    <property type="entry name" value="HTH_ARAC_FAMILY_1"/>
    <property type="match status" value="1"/>
</dbReference>
<evidence type="ECO:0000256" key="1">
    <source>
        <dbReference type="ARBA" id="ARBA00023015"/>
    </source>
</evidence>
<keyword evidence="3" id="KW-0804">Transcription</keyword>
<dbReference type="PANTHER" id="PTHR47893">
    <property type="entry name" value="REGULATORY PROTEIN PCHR"/>
    <property type="match status" value="1"/>
</dbReference>
<dbReference type="PRINTS" id="PR00032">
    <property type="entry name" value="HTHARAC"/>
</dbReference>
<organism evidence="5 6">
    <name type="scientific">Tepidibacter hydrothermalis</name>
    <dbReference type="NCBI Taxonomy" id="3036126"/>
    <lineage>
        <taxon>Bacteria</taxon>
        <taxon>Bacillati</taxon>
        <taxon>Bacillota</taxon>
        <taxon>Clostridia</taxon>
        <taxon>Peptostreptococcales</taxon>
        <taxon>Peptostreptococcaceae</taxon>
        <taxon>Tepidibacter</taxon>
    </lineage>
</organism>
<dbReference type="InterPro" id="IPR018060">
    <property type="entry name" value="HTH_AraC"/>
</dbReference>
<dbReference type="InterPro" id="IPR020449">
    <property type="entry name" value="Tscrpt_reg_AraC-type_HTH"/>
</dbReference>
<keyword evidence="2" id="KW-0238">DNA-binding</keyword>
<dbReference type="InterPro" id="IPR018062">
    <property type="entry name" value="HTH_AraC-typ_CS"/>
</dbReference>
<feature type="domain" description="HTH araC/xylS-type" evidence="4">
    <location>
        <begin position="223"/>
        <end position="321"/>
    </location>
</feature>
<keyword evidence="1" id="KW-0805">Transcription regulation</keyword>
<dbReference type="InterPro" id="IPR053142">
    <property type="entry name" value="PchR_regulatory_protein"/>
</dbReference>
<evidence type="ECO:0000256" key="2">
    <source>
        <dbReference type="ARBA" id="ARBA00023125"/>
    </source>
</evidence>
<evidence type="ECO:0000313" key="5">
    <source>
        <dbReference type="EMBL" id="WFD09649.1"/>
    </source>
</evidence>
<dbReference type="EMBL" id="CP120733">
    <property type="protein sequence ID" value="WFD09649.1"/>
    <property type="molecule type" value="Genomic_DNA"/>
</dbReference>
<dbReference type="Pfam" id="PF12833">
    <property type="entry name" value="HTH_18"/>
    <property type="match status" value="1"/>
</dbReference>
<dbReference type="SUPFAM" id="SSF46689">
    <property type="entry name" value="Homeodomain-like"/>
    <property type="match status" value="2"/>
</dbReference>
<dbReference type="PANTHER" id="PTHR47893:SF1">
    <property type="entry name" value="REGULATORY PROTEIN PCHR"/>
    <property type="match status" value="1"/>
</dbReference>
<reference evidence="5 6" key="1">
    <citation type="submission" date="2023-03" db="EMBL/GenBank/DDBJ databases">
        <title>Complete genome sequence of Tepidibacter sp. SWIR-1, isolated from a deep-sea hydrothermal vent.</title>
        <authorList>
            <person name="Li X."/>
        </authorList>
    </citation>
    <scope>NUCLEOTIDE SEQUENCE [LARGE SCALE GENOMIC DNA]</scope>
    <source>
        <strain evidence="5 6">SWIR-1</strain>
    </source>
</reference>
<proteinExistence type="predicted"/>
<evidence type="ECO:0000313" key="6">
    <source>
        <dbReference type="Proteomes" id="UP001222800"/>
    </source>
</evidence>
<accession>A0ABY8EDJ0</accession>
<evidence type="ECO:0000259" key="4">
    <source>
        <dbReference type="PROSITE" id="PS01124"/>
    </source>
</evidence>
<dbReference type="RefSeq" id="WP_277731580.1">
    <property type="nucleotide sequence ID" value="NZ_CP120733.1"/>
</dbReference>
<protein>
    <submittedName>
        <fullName evidence="5">AraC family transcriptional regulator</fullName>
    </submittedName>
</protein>
<name>A0ABY8EDJ0_9FIRM</name>
<keyword evidence="6" id="KW-1185">Reference proteome</keyword>
<dbReference type="InterPro" id="IPR009057">
    <property type="entry name" value="Homeodomain-like_sf"/>
</dbReference>
<dbReference type="PROSITE" id="PS01124">
    <property type="entry name" value="HTH_ARAC_FAMILY_2"/>
    <property type="match status" value="1"/>
</dbReference>
<dbReference type="SMART" id="SM00342">
    <property type="entry name" value="HTH_ARAC"/>
    <property type="match status" value="1"/>
</dbReference>
<sequence length="325" mass="37933">MTQTIQEYYLSSIEKLFFTLLPEYSQQGDYFYRMKPQYGQGSLRIISFNNMFIFLIADYIPNEDFEKVSEISQSYIEISQFETSSSAFKVGKQNIKPVKKGICCYINKTKQIHVYCKAKERVCFTKVVISQEYYDTFLKERYGDNHCEAKNAMKFLTLSPNLPEFGFIFQQIKSCKATGLSQYIYLEGKVLELLALATYRHEQSVKKEHLNVKVSKNDLRSLKKVIKFMEKNLSKYPSIKDLSKIANMSTTRFQLAFRKTYGTTIYEYFKTLRMNHALLLLRDSESSIKSIASEVGYNNAGHFSGVFKKMYGVTPKKYRDMQHIV</sequence>
<gene>
    <name evidence="5" type="ORF">P4S50_14825</name>
</gene>
<dbReference type="Proteomes" id="UP001222800">
    <property type="component" value="Chromosome"/>
</dbReference>
<dbReference type="Gene3D" id="1.10.10.60">
    <property type="entry name" value="Homeodomain-like"/>
    <property type="match status" value="2"/>
</dbReference>